<feature type="compositionally biased region" description="Polar residues" evidence="1">
    <location>
        <begin position="1"/>
        <end position="11"/>
    </location>
</feature>
<dbReference type="AlphaFoldDB" id="A0A6J3GIN7"/>
<feature type="compositionally biased region" description="Basic and acidic residues" evidence="1">
    <location>
        <begin position="53"/>
        <end position="71"/>
    </location>
</feature>
<feature type="compositionally biased region" description="Basic residues" evidence="1">
    <location>
        <begin position="15"/>
        <end position="27"/>
    </location>
</feature>
<reference evidence="3" key="1">
    <citation type="submission" date="2025-08" db="UniProtKB">
        <authorList>
            <consortium name="RefSeq"/>
        </authorList>
    </citation>
    <scope>IDENTIFICATION</scope>
    <source>
        <tissue evidence="3">Blood</tissue>
    </source>
</reference>
<proteinExistence type="predicted"/>
<feature type="compositionally biased region" description="Low complexity" evidence="1">
    <location>
        <begin position="38"/>
        <end position="52"/>
    </location>
</feature>
<keyword evidence="2" id="KW-1185">Reference proteome</keyword>
<name>A0A6J3GIN7_SAPAP</name>
<evidence type="ECO:0000313" key="2">
    <source>
        <dbReference type="Proteomes" id="UP000504640"/>
    </source>
</evidence>
<feature type="region of interest" description="Disordered" evidence="1">
    <location>
        <begin position="124"/>
        <end position="146"/>
    </location>
</feature>
<feature type="region of interest" description="Disordered" evidence="1">
    <location>
        <begin position="1"/>
        <end position="100"/>
    </location>
</feature>
<dbReference type="GeneID" id="116539214"/>
<dbReference type="Proteomes" id="UP000504640">
    <property type="component" value="Unplaced"/>
</dbReference>
<protein>
    <submittedName>
        <fullName evidence="3">Tripartite motif-containing protein 59 isoform X2</fullName>
    </submittedName>
</protein>
<organism evidence="2 3">
    <name type="scientific">Sapajus apella</name>
    <name type="common">Brown-capped capuchin</name>
    <name type="synonym">Cebus apella</name>
    <dbReference type="NCBI Taxonomy" id="9515"/>
    <lineage>
        <taxon>Eukaryota</taxon>
        <taxon>Metazoa</taxon>
        <taxon>Chordata</taxon>
        <taxon>Craniata</taxon>
        <taxon>Vertebrata</taxon>
        <taxon>Euteleostomi</taxon>
        <taxon>Mammalia</taxon>
        <taxon>Eutheria</taxon>
        <taxon>Euarchontoglires</taxon>
        <taxon>Primates</taxon>
        <taxon>Haplorrhini</taxon>
        <taxon>Platyrrhini</taxon>
        <taxon>Cebidae</taxon>
        <taxon>Cebinae</taxon>
        <taxon>Sapajus</taxon>
    </lineage>
</organism>
<dbReference type="RefSeq" id="XP_032117868.1">
    <property type="nucleotide sequence ID" value="XM_032261977.1"/>
</dbReference>
<dbReference type="CTD" id="286827"/>
<evidence type="ECO:0000256" key="1">
    <source>
        <dbReference type="SAM" id="MobiDB-lite"/>
    </source>
</evidence>
<gene>
    <name evidence="3" type="primary">TRIM59</name>
</gene>
<evidence type="ECO:0000313" key="3">
    <source>
        <dbReference type="RefSeq" id="XP_032117868.1"/>
    </source>
</evidence>
<accession>A0A6J3GIN7</accession>
<sequence length="181" mass="19923">MWLQAKDSSPETVGRRRCALARARSRLSPRPSVPPGVPRRNPSSRSPPAEAPHWLDSRYDEAPTQVSERRPAPSTQARKAGRQSRADPRHLPPAPPSAVYFRTSPAIVPIGRCHTVERCLQPAPAPRGSAPSGHLKPFGAEPRGGSQHVPGALGGVSVLWSRLVRLLPANKNKRFWKSWRR</sequence>